<comment type="caution">
    <text evidence="2">The sequence shown here is derived from an EMBL/GenBank/DDBJ whole genome shotgun (WGS) entry which is preliminary data.</text>
</comment>
<reference evidence="2" key="1">
    <citation type="submission" date="2022-12" db="EMBL/GenBank/DDBJ databases">
        <title>Reference genome sequencing for broad-spectrum identification of bacterial and archaeal isolates by mass spectrometry.</title>
        <authorList>
            <person name="Sekiguchi Y."/>
            <person name="Tourlousse D.M."/>
        </authorList>
    </citation>
    <scope>NUCLEOTIDE SEQUENCE</scope>
    <source>
        <strain evidence="2">301</strain>
    </source>
</reference>
<dbReference type="GO" id="GO:0003677">
    <property type="term" value="F:DNA binding"/>
    <property type="evidence" value="ECO:0007669"/>
    <property type="project" value="InterPro"/>
</dbReference>
<dbReference type="InterPro" id="IPR001387">
    <property type="entry name" value="Cro/C1-type_HTH"/>
</dbReference>
<dbReference type="CDD" id="cd00093">
    <property type="entry name" value="HTH_XRE"/>
    <property type="match status" value="1"/>
</dbReference>
<evidence type="ECO:0000259" key="1">
    <source>
        <dbReference type="PROSITE" id="PS50943"/>
    </source>
</evidence>
<evidence type="ECO:0000313" key="3">
    <source>
        <dbReference type="Proteomes" id="UP001144397"/>
    </source>
</evidence>
<proteinExistence type="predicted"/>
<accession>A0A9W6CUT1</accession>
<evidence type="ECO:0000313" key="2">
    <source>
        <dbReference type="EMBL" id="GLI24263.1"/>
    </source>
</evidence>
<name>A0A9W6CUT1_XANFL</name>
<dbReference type="Proteomes" id="UP001144397">
    <property type="component" value="Unassembled WGS sequence"/>
</dbReference>
<dbReference type="Pfam" id="PF01381">
    <property type="entry name" value="HTH_3"/>
    <property type="match status" value="1"/>
</dbReference>
<dbReference type="InterPro" id="IPR010982">
    <property type="entry name" value="Lambda_DNA-bd_dom_sf"/>
</dbReference>
<dbReference type="EMBL" id="BSDO01000007">
    <property type="protein sequence ID" value="GLI24263.1"/>
    <property type="molecule type" value="Genomic_DNA"/>
</dbReference>
<dbReference type="SMART" id="SM00530">
    <property type="entry name" value="HTH_XRE"/>
    <property type="match status" value="1"/>
</dbReference>
<feature type="domain" description="HTH cro/C1-type" evidence="1">
    <location>
        <begin position="20"/>
        <end position="74"/>
    </location>
</feature>
<dbReference type="SUPFAM" id="SSF47413">
    <property type="entry name" value="lambda repressor-like DNA-binding domains"/>
    <property type="match status" value="1"/>
</dbReference>
<dbReference type="AlphaFoldDB" id="A0A9W6CUT1"/>
<gene>
    <name evidence="2" type="ORF">XFLAVUS301_39370</name>
</gene>
<dbReference type="Gene3D" id="1.10.260.40">
    <property type="entry name" value="lambda repressor-like DNA-binding domains"/>
    <property type="match status" value="1"/>
</dbReference>
<sequence length="84" mass="9389">MLELPRDLRQPRYARLRELMIEARKAAGLSQAAVAAKLGRPQSYIADIERNERRIDVIEYLALAEAIGFDAIGILEQVRAAPGE</sequence>
<protein>
    <submittedName>
        <fullName evidence="2">Transcriptional regulator</fullName>
    </submittedName>
</protein>
<dbReference type="PROSITE" id="PS50943">
    <property type="entry name" value="HTH_CROC1"/>
    <property type="match status" value="1"/>
</dbReference>
<organism evidence="2 3">
    <name type="scientific">Xanthobacter flavus</name>
    <dbReference type="NCBI Taxonomy" id="281"/>
    <lineage>
        <taxon>Bacteria</taxon>
        <taxon>Pseudomonadati</taxon>
        <taxon>Pseudomonadota</taxon>
        <taxon>Alphaproteobacteria</taxon>
        <taxon>Hyphomicrobiales</taxon>
        <taxon>Xanthobacteraceae</taxon>
        <taxon>Xanthobacter</taxon>
    </lineage>
</organism>